<feature type="region of interest" description="Disordered" evidence="1">
    <location>
        <begin position="657"/>
        <end position="680"/>
    </location>
</feature>
<evidence type="ECO:0000313" key="4">
    <source>
        <dbReference type="EMBL" id="PSN67357.1"/>
    </source>
</evidence>
<feature type="compositionally biased region" description="Basic and acidic residues" evidence="1">
    <location>
        <begin position="62"/>
        <end position="77"/>
    </location>
</feature>
<keyword evidence="2" id="KW-1133">Transmembrane helix</keyword>
<feature type="compositionally biased region" description="Low complexity" evidence="1">
    <location>
        <begin position="16"/>
        <end position="28"/>
    </location>
</feature>
<feature type="domain" description="DUF7820" evidence="3">
    <location>
        <begin position="447"/>
        <end position="779"/>
    </location>
</feature>
<feature type="transmembrane region" description="Helical" evidence="2">
    <location>
        <begin position="392"/>
        <end position="418"/>
    </location>
</feature>
<evidence type="ECO:0000256" key="2">
    <source>
        <dbReference type="SAM" id="Phobius"/>
    </source>
</evidence>
<accession>A0A2T2NPJ1</accession>
<feature type="compositionally biased region" description="Polar residues" evidence="1">
    <location>
        <begin position="128"/>
        <end position="155"/>
    </location>
</feature>
<evidence type="ECO:0000313" key="5">
    <source>
        <dbReference type="Proteomes" id="UP000240883"/>
    </source>
</evidence>
<name>A0A2T2NPJ1_CORCC</name>
<proteinExistence type="predicted"/>
<dbReference type="OrthoDB" id="5384459at2759"/>
<dbReference type="EMBL" id="KZ678135">
    <property type="protein sequence ID" value="PSN67357.1"/>
    <property type="molecule type" value="Genomic_DNA"/>
</dbReference>
<keyword evidence="2" id="KW-0812">Transmembrane</keyword>
<dbReference type="InterPro" id="IPR056722">
    <property type="entry name" value="DUF7820"/>
</dbReference>
<feature type="region of interest" description="Disordered" evidence="1">
    <location>
        <begin position="421"/>
        <end position="462"/>
    </location>
</feature>
<dbReference type="AlphaFoldDB" id="A0A2T2NPJ1"/>
<feature type="compositionally biased region" description="Low complexity" evidence="1">
    <location>
        <begin position="741"/>
        <end position="752"/>
    </location>
</feature>
<feature type="region of interest" description="Disordered" evidence="1">
    <location>
        <begin position="737"/>
        <end position="769"/>
    </location>
</feature>
<keyword evidence="5" id="KW-1185">Reference proteome</keyword>
<feature type="region of interest" description="Disordered" evidence="1">
    <location>
        <begin position="1"/>
        <end position="169"/>
    </location>
</feature>
<feature type="compositionally biased region" description="Acidic residues" evidence="1">
    <location>
        <begin position="30"/>
        <end position="45"/>
    </location>
</feature>
<feature type="compositionally biased region" description="Basic and acidic residues" evidence="1">
    <location>
        <begin position="1"/>
        <end position="13"/>
    </location>
</feature>
<evidence type="ECO:0000256" key="1">
    <source>
        <dbReference type="SAM" id="MobiDB-lite"/>
    </source>
</evidence>
<protein>
    <recommendedName>
        <fullName evidence="3">DUF7820 domain-containing protein</fullName>
    </recommendedName>
</protein>
<sequence length="780" mass="84255">MGRHSSHDGDRPEPNPNAGATPNANNPNVFDDEYALDVDVDEDDFMPSVSDGFRPPTNTARDGGDGPRHDYGRDDASHPQYAATKAQPGQESDLRRLATRNSTIKPPVSRDSIAHDARHAGTHARGPSSPSVSLQHRASVSSTASFATMTRSESPLGTGPSHPYGMYPQNTMARTASIATTSTARAPHRSMSLQRPAHPYAMYSQNVVVDDDDVEPPVMQQPAMPPLQTSIPLGFPGIASGYHRQIGPDGEEQDIIGPDGHTEQLPPYSRYPEEGPTKAAMAAEASATPVDRNQNPFEPPYGSANYEPASDIPTSPSPPSPVSPSLPALNAARLPPQRPETQTGGVAERTAANVPVTTSLLSASEEGVSEKEEPVQKTGGWRSKKLWGKVPIGVALVLLLLLLIFAIILGAALGTFVAKNKGKDKGPKHDEEKPEEPIPQITGPSGSLFDATPIPTPSSLPPLPTGGFSLPLGIPQESSPGCLVQPNQLSAWSCKMTFAPLMITVNTTGGPMASMEAFDKPQGTIQYGLQPPSLIVQPMQLVTDLDYKAFGPAYHFIARYDKIVVLKSDEFAAGAAYDKRQVEPPPFRHRFQVLPGDTPWYCYWNQTYIEGYIYVQDNSTAASFTSFPSAWPSDIYGTSIPFATSTPSTAADTPLVNTATPSASPTPNVKARGDDGLPRMAPYPRVVKIEERRLPQSPQPYCQKMRLLDSGQVTPATDGNEYPIIIKLQVDDPSYADFYDTDPLPTTTSDSSDSSDDKRKRDLKKRRDPANACHCQWMFQ</sequence>
<dbReference type="Proteomes" id="UP000240883">
    <property type="component" value="Unassembled WGS sequence"/>
</dbReference>
<feature type="compositionally biased region" description="Polar residues" evidence="1">
    <location>
        <begin position="657"/>
        <end position="667"/>
    </location>
</feature>
<dbReference type="PANTHER" id="PTHR42078">
    <property type="entry name" value="GLUCAN 1, 4-ALPHA-GLUCOSIDASE"/>
    <property type="match status" value="1"/>
</dbReference>
<reference evidence="4 5" key="1">
    <citation type="journal article" date="2018" name="Front. Microbiol.">
        <title>Genome-Wide Analysis of Corynespora cassiicola Leaf Fall Disease Putative Effectors.</title>
        <authorList>
            <person name="Lopez D."/>
            <person name="Ribeiro S."/>
            <person name="Label P."/>
            <person name="Fumanal B."/>
            <person name="Venisse J.S."/>
            <person name="Kohler A."/>
            <person name="de Oliveira R.R."/>
            <person name="Labutti K."/>
            <person name="Lipzen A."/>
            <person name="Lail K."/>
            <person name="Bauer D."/>
            <person name="Ohm R.A."/>
            <person name="Barry K.W."/>
            <person name="Spatafora J."/>
            <person name="Grigoriev I.V."/>
            <person name="Martin F.M."/>
            <person name="Pujade-Renaud V."/>
        </authorList>
    </citation>
    <scope>NUCLEOTIDE SEQUENCE [LARGE SCALE GENOMIC DNA]</scope>
    <source>
        <strain evidence="4 5">Philippines</strain>
    </source>
</reference>
<gene>
    <name evidence="4" type="ORF">BS50DRAFT_390080</name>
</gene>
<dbReference type="STRING" id="1448308.A0A2T2NPJ1"/>
<dbReference type="PANTHER" id="PTHR42078:SF1">
    <property type="entry name" value="GLUCAN 1, 4-ALPHA-GLUCOSIDASE"/>
    <property type="match status" value="1"/>
</dbReference>
<dbReference type="Pfam" id="PF25130">
    <property type="entry name" value="DUF7820"/>
    <property type="match status" value="1"/>
</dbReference>
<feature type="compositionally biased region" description="Basic and acidic residues" evidence="1">
    <location>
        <begin position="421"/>
        <end position="436"/>
    </location>
</feature>
<feature type="compositionally biased region" description="Pro residues" evidence="1">
    <location>
        <begin position="315"/>
        <end position="324"/>
    </location>
</feature>
<feature type="region of interest" description="Disordered" evidence="1">
    <location>
        <begin position="248"/>
        <end position="382"/>
    </location>
</feature>
<organism evidence="4 5">
    <name type="scientific">Corynespora cassiicola Philippines</name>
    <dbReference type="NCBI Taxonomy" id="1448308"/>
    <lineage>
        <taxon>Eukaryota</taxon>
        <taxon>Fungi</taxon>
        <taxon>Dikarya</taxon>
        <taxon>Ascomycota</taxon>
        <taxon>Pezizomycotina</taxon>
        <taxon>Dothideomycetes</taxon>
        <taxon>Pleosporomycetidae</taxon>
        <taxon>Pleosporales</taxon>
        <taxon>Corynesporascaceae</taxon>
        <taxon>Corynespora</taxon>
    </lineage>
</organism>
<evidence type="ECO:0000259" key="3">
    <source>
        <dbReference type="Pfam" id="PF25130"/>
    </source>
</evidence>
<keyword evidence="2" id="KW-0472">Membrane</keyword>